<organism evidence="1 2">
    <name type="scientific">Tribolium castaneum</name>
    <name type="common">Red flour beetle</name>
    <dbReference type="NCBI Taxonomy" id="7070"/>
    <lineage>
        <taxon>Eukaryota</taxon>
        <taxon>Metazoa</taxon>
        <taxon>Ecdysozoa</taxon>
        <taxon>Arthropoda</taxon>
        <taxon>Hexapoda</taxon>
        <taxon>Insecta</taxon>
        <taxon>Pterygota</taxon>
        <taxon>Neoptera</taxon>
        <taxon>Endopterygota</taxon>
        <taxon>Coleoptera</taxon>
        <taxon>Polyphaga</taxon>
        <taxon>Cucujiformia</taxon>
        <taxon>Tenebrionidae</taxon>
        <taxon>Tenebrionidae incertae sedis</taxon>
        <taxon>Tribolium</taxon>
    </lineage>
</organism>
<gene>
    <name evidence="1" type="primary">GLEAN_08736</name>
    <name evidence="1" type="ORF">TcasGA2_TC008736</name>
</gene>
<reference evidence="1 2" key="1">
    <citation type="journal article" date="2008" name="Nature">
        <title>The genome of the model beetle and pest Tribolium castaneum.</title>
        <authorList>
            <consortium name="Tribolium Genome Sequencing Consortium"/>
            <person name="Richards S."/>
            <person name="Gibbs R.A."/>
            <person name="Weinstock G.M."/>
            <person name="Brown S.J."/>
            <person name="Denell R."/>
            <person name="Beeman R.W."/>
            <person name="Gibbs R."/>
            <person name="Beeman R.W."/>
            <person name="Brown S.J."/>
            <person name="Bucher G."/>
            <person name="Friedrich M."/>
            <person name="Grimmelikhuijzen C.J."/>
            <person name="Klingler M."/>
            <person name="Lorenzen M."/>
            <person name="Richards S."/>
            <person name="Roth S."/>
            <person name="Schroder R."/>
            <person name="Tautz D."/>
            <person name="Zdobnov E.M."/>
            <person name="Muzny D."/>
            <person name="Gibbs R.A."/>
            <person name="Weinstock G.M."/>
            <person name="Attaway T."/>
            <person name="Bell S."/>
            <person name="Buhay C.J."/>
            <person name="Chandrabose M.N."/>
            <person name="Chavez D."/>
            <person name="Clerk-Blankenburg K.P."/>
            <person name="Cree A."/>
            <person name="Dao M."/>
            <person name="Davis C."/>
            <person name="Chacko J."/>
            <person name="Dinh H."/>
            <person name="Dugan-Rocha S."/>
            <person name="Fowler G."/>
            <person name="Garner T.T."/>
            <person name="Garnes J."/>
            <person name="Gnirke A."/>
            <person name="Hawes A."/>
            <person name="Hernandez J."/>
            <person name="Hines S."/>
            <person name="Holder M."/>
            <person name="Hume J."/>
            <person name="Jhangiani S.N."/>
            <person name="Joshi V."/>
            <person name="Khan Z.M."/>
            <person name="Jackson L."/>
            <person name="Kovar C."/>
            <person name="Kowis A."/>
            <person name="Lee S."/>
            <person name="Lewis L.R."/>
            <person name="Margolis J."/>
            <person name="Morgan M."/>
            <person name="Nazareth L.V."/>
            <person name="Nguyen N."/>
            <person name="Okwuonu G."/>
            <person name="Parker D."/>
            <person name="Richards S."/>
            <person name="Ruiz S.J."/>
            <person name="Santibanez J."/>
            <person name="Savard J."/>
            <person name="Scherer S.E."/>
            <person name="Schneider B."/>
            <person name="Sodergren E."/>
            <person name="Tautz D."/>
            <person name="Vattahil S."/>
            <person name="Villasana D."/>
            <person name="White C.S."/>
            <person name="Wright R."/>
            <person name="Park Y."/>
            <person name="Beeman R.W."/>
            <person name="Lord J."/>
            <person name="Oppert B."/>
            <person name="Lorenzen M."/>
            <person name="Brown S."/>
            <person name="Wang L."/>
            <person name="Savard J."/>
            <person name="Tautz D."/>
            <person name="Richards S."/>
            <person name="Weinstock G."/>
            <person name="Gibbs R.A."/>
            <person name="Liu Y."/>
            <person name="Worley K."/>
            <person name="Weinstock G."/>
            <person name="Elsik C.G."/>
            <person name="Reese J.T."/>
            <person name="Elhaik E."/>
            <person name="Landan G."/>
            <person name="Graur D."/>
            <person name="Arensburger P."/>
            <person name="Atkinson P."/>
            <person name="Beeman R.W."/>
            <person name="Beidler J."/>
            <person name="Brown S.J."/>
            <person name="Demuth J.P."/>
            <person name="Drury D.W."/>
            <person name="Du Y.Z."/>
            <person name="Fujiwara H."/>
            <person name="Lorenzen M."/>
            <person name="Maselli V."/>
            <person name="Osanai M."/>
            <person name="Park Y."/>
            <person name="Robertson H.M."/>
            <person name="Tu Z."/>
            <person name="Wang J.J."/>
            <person name="Wang S."/>
            <person name="Richards S."/>
            <person name="Song H."/>
            <person name="Zhang L."/>
            <person name="Sodergren E."/>
            <person name="Werner D."/>
            <person name="Stanke M."/>
            <person name="Morgenstern B."/>
            <person name="Solovyev V."/>
            <person name="Kosarev P."/>
            <person name="Brown G."/>
            <person name="Chen H.C."/>
            <person name="Ermolaeva O."/>
            <person name="Hlavina W."/>
            <person name="Kapustin Y."/>
            <person name="Kiryutin B."/>
            <person name="Kitts P."/>
            <person name="Maglott D."/>
            <person name="Pruitt K."/>
            <person name="Sapojnikov V."/>
            <person name="Souvorov A."/>
            <person name="Mackey A.J."/>
            <person name="Waterhouse R.M."/>
            <person name="Wyder S."/>
            <person name="Zdobnov E.M."/>
            <person name="Zdobnov E.M."/>
            <person name="Wyder S."/>
            <person name="Kriventseva E.V."/>
            <person name="Kadowaki T."/>
            <person name="Bork P."/>
            <person name="Aranda M."/>
            <person name="Bao R."/>
            <person name="Beermann A."/>
            <person name="Berns N."/>
            <person name="Bolognesi R."/>
            <person name="Bonneton F."/>
            <person name="Bopp D."/>
            <person name="Brown S.J."/>
            <person name="Bucher G."/>
            <person name="Butts T."/>
            <person name="Chaumot A."/>
            <person name="Denell R.E."/>
            <person name="Ferrier D.E."/>
            <person name="Friedrich M."/>
            <person name="Gordon C.M."/>
            <person name="Jindra M."/>
            <person name="Klingler M."/>
            <person name="Lan Q."/>
            <person name="Lattorff H.M."/>
            <person name="Laudet V."/>
            <person name="von Levetsow C."/>
            <person name="Liu Z."/>
            <person name="Lutz R."/>
            <person name="Lynch J.A."/>
            <person name="da Fonseca R.N."/>
            <person name="Posnien N."/>
            <person name="Reuter R."/>
            <person name="Roth S."/>
            <person name="Savard J."/>
            <person name="Schinko J.B."/>
            <person name="Schmitt C."/>
            <person name="Schoppmeier M."/>
            <person name="Schroder R."/>
            <person name="Shippy T.D."/>
            <person name="Simonnet F."/>
            <person name="Marques-Souza H."/>
            <person name="Tautz D."/>
            <person name="Tomoyasu Y."/>
            <person name="Trauner J."/>
            <person name="Van der Zee M."/>
            <person name="Vervoort M."/>
            <person name="Wittkopp N."/>
            <person name="Wimmer E.A."/>
            <person name="Yang X."/>
            <person name="Jones A.K."/>
            <person name="Sattelle D.B."/>
            <person name="Ebert P.R."/>
            <person name="Nelson D."/>
            <person name="Scott J.G."/>
            <person name="Beeman R.W."/>
            <person name="Muthukrishnan S."/>
            <person name="Kramer K.J."/>
            <person name="Arakane Y."/>
            <person name="Beeman R.W."/>
            <person name="Zhu Q."/>
            <person name="Hogenkamp D."/>
            <person name="Dixit R."/>
            <person name="Oppert B."/>
            <person name="Jiang H."/>
            <person name="Zou Z."/>
            <person name="Marshall J."/>
            <person name="Elpidina E."/>
            <person name="Vinokurov K."/>
            <person name="Oppert C."/>
            <person name="Zou Z."/>
            <person name="Evans J."/>
            <person name="Lu Z."/>
            <person name="Zhao P."/>
            <person name="Sumathipala N."/>
            <person name="Altincicek B."/>
            <person name="Vilcinskas A."/>
            <person name="Williams M."/>
            <person name="Hultmark D."/>
            <person name="Hetru C."/>
            <person name="Jiang H."/>
            <person name="Grimmelikhuijzen C.J."/>
            <person name="Hauser F."/>
            <person name="Cazzamali G."/>
            <person name="Williamson M."/>
            <person name="Park Y."/>
            <person name="Li B."/>
            <person name="Tanaka Y."/>
            <person name="Predel R."/>
            <person name="Neupert S."/>
            <person name="Schachtner J."/>
            <person name="Verleyen P."/>
            <person name="Raible F."/>
            <person name="Bork P."/>
            <person name="Friedrich M."/>
            <person name="Walden K.K."/>
            <person name="Robertson H.M."/>
            <person name="Angeli S."/>
            <person name="Foret S."/>
            <person name="Bucher G."/>
            <person name="Schuetz S."/>
            <person name="Maleszka R."/>
            <person name="Wimmer E.A."/>
            <person name="Beeman R.W."/>
            <person name="Lorenzen M."/>
            <person name="Tomoyasu Y."/>
            <person name="Miller S.C."/>
            <person name="Grossmann D."/>
            <person name="Bucher G."/>
        </authorList>
    </citation>
    <scope>NUCLEOTIDE SEQUENCE [LARGE SCALE GENOMIC DNA]</scope>
    <source>
        <strain evidence="1 2">Georgia GA2</strain>
    </source>
</reference>
<evidence type="ECO:0000313" key="1">
    <source>
        <dbReference type="EMBL" id="EFA05920.1"/>
    </source>
</evidence>
<dbReference type="InParanoid" id="D6WS90"/>
<dbReference type="Gene3D" id="3.10.10.10">
    <property type="entry name" value="HIV Type 1 Reverse Transcriptase, subunit A, domain 1"/>
    <property type="match status" value="1"/>
</dbReference>
<sequence>MYNNSNPLANSTYYINLRSETVIEVNVLNPEIKEGICPETPICEGVYLAKAILKVNENNKAFTTILNTTNNRIKVNQIAVKLGKIKEIDLTNDSTQILRVNRNPDVSNRLKLLHENVRLNHLNKEEEESVKNVCNNYNNIFYLPGDDLTHTNSIHHEIITTNQTSITTKIYRFPKIHEQELNKQIAKMLKQGVIKDSVSPYNSP</sequence>
<proteinExistence type="predicted"/>
<name>D6WS90_TRICA</name>
<keyword evidence="2" id="KW-1185">Reference proteome</keyword>
<dbReference type="SUPFAM" id="SSF56672">
    <property type="entry name" value="DNA/RNA polymerases"/>
    <property type="match status" value="1"/>
</dbReference>
<dbReference type="PhylomeDB" id="D6WS90"/>
<dbReference type="Proteomes" id="UP000007266">
    <property type="component" value="Linkage group 7"/>
</dbReference>
<protein>
    <submittedName>
        <fullName evidence="1">Retrovirus-related Pol polyprotein from transposon 297-like Protein</fullName>
    </submittedName>
</protein>
<dbReference type="GO" id="GO:0071897">
    <property type="term" value="P:DNA biosynthetic process"/>
    <property type="evidence" value="ECO:0007669"/>
    <property type="project" value="UniProtKB-ARBA"/>
</dbReference>
<dbReference type="HOGENOM" id="CLU_1344824_0_0_1"/>
<dbReference type="InterPro" id="IPR043502">
    <property type="entry name" value="DNA/RNA_pol_sf"/>
</dbReference>
<dbReference type="EMBL" id="KQ971354">
    <property type="protein sequence ID" value="EFA05920.1"/>
    <property type="molecule type" value="Genomic_DNA"/>
</dbReference>
<evidence type="ECO:0000313" key="2">
    <source>
        <dbReference type="Proteomes" id="UP000007266"/>
    </source>
</evidence>
<dbReference type="AlphaFoldDB" id="D6WS90"/>
<reference evidence="1 2" key="2">
    <citation type="journal article" date="2010" name="Nucleic Acids Res.">
        <title>BeetleBase in 2010: revisions to provide comprehensive genomic information for Tribolium castaneum.</title>
        <authorList>
            <person name="Kim H.S."/>
            <person name="Murphy T."/>
            <person name="Xia J."/>
            <person name="Caragea D."/>
            <person name="Park Y."/>
            <person name="Beeman R.W."/>
            <person name="Lorenzen M.D."/>
            <person name="Butcher S."/>
            <person name="Manak J.R."/>
            <person name="Brown S.J."/>
        </authorList>
    </citation>
    <scope>GENOME REANNOTATION</scope>
    <source>
        <strain evidence="1 2">Georgia GA2</strain>
    </source>
</reference>
<dbReference type="eggNOG" id="KOG0017">
    <property type="taxonomic scope" value="Eukaryota"/>
</dbReference>
<accession>D6WS90</accession>